<feature type="compositionally biased region" description="Low complexity" evidence="1">
    <location>
        <begin position="26"/>
        <end position="40"/>
    </location>
</feature>
<keyword evidence="3" id="KW-1185">Reference proteome</keyword>
<feature type="compositionally biased region" description="Basic and acidic residues" evidence="1">
    <location>
        <begin position="335"/>
        <end position="357"/>
    </location>
</feature>
<protein>
    <submittedName>
        <fullName evidence="2">Uncharacterized protein</fullName>
    </submittedName>
</protein>
<dbReference type="Gramene" id="Zm00001eb423900_T001">
    <property type="protein sequence ID" value="Zm00001eb423900_P001"/>
    <property type="gene ID" value="Zm00001eb423900"/>
</dbReference>
<evidence type="ECO:0000256" key="1">
    <source>
        <dbReference type="SAM" id="MobiDB-lite"/>
    </source>
</evidence>
<reference evidence="2" key="2">
    <citation type="submission" date="2019-07" db="EMBL/GenBank/DDBJ databases">
        <authorList>
            <person name="Seetharam A."/>
            <person name="Woodhouse M."/>
            <person name="Cannon E."/>
        </authorList>
    </citation>
    <scope>NUCLEOTIDE SEQUENCE [LARGE SCALE GENOMIC DNA]</scope>
    <source>
        <strain evidence="2">cv. B73</strain>
    </source>
</reference>
<evidence type="ECO:0000313" key="3">
    <source>
        <dbReference type="Proteomes" id="UP000007305"/>
    </source>
</evidence>
<reference evidence="2" key="3">
    <citation type="submission" date="2021-05" db="UniProtKB">
        <authorList>
            <consortium name="EnsemblPlants"/>
        </authorList>
    </citation>
    <scope>IDENTIFICATION</scope>
    <source>
        <strain evidence="2">cv. B73</strain>
    </source>
</reference>
<feature type="compositionally biased region" description="Polar residues" evidence="1">
    <location>
        <begin position="41"/>
        <end position="58"/>
    </location>
</feature>
<dbReference type="InParanoid" id="A0A804RJD5"/>
<feature type="compositionally biased region" description="Basic and acidic residues" evidence="1">
    <location>
        <begin position="241"/>
        <end position="261"/>
    </location>
</feature>
<dbReference type="EnsemblPlants" id="Zm00001eb423900_T001">
    <property type="protein sequence ID" value="Zm00001eb423900_P001"/>
    <property type="gene ID" value="Zm00001eb423900"/>
</dbReference>
<reference evidence="3" key="1">
    <citation type="journal article" date="2009" name="Science">
        <title>The B73 maize genome: complexity, diversity, and dynamics.</title>
        <authorList>
            <person name="Schnable P.S."/>
            <person name="Ware D."/>
            <person name="Fulton R.S."/>
            <person name="Stein J.C."/>
            <person name="Wei F."/>
            <person name="Pasternak S."/>
            <person name="Liang C."/>
            <person name="Zhang J."/>
            <person name="Fulton L."/>
            <person name="Graves T.A."/>
            <person name="Minx P."/>
            <person name="Reily A.D."/>
            <person name="Courtney L."/>
            <person name="Kruchowski S.S."/>
            <person name="Tomlinson C."/>
            <person name="Strong C."/>
            <person name="Delehaunty K."/>
            <person name="Fronick C."/>
            <person name="Courtney B."/>
            <person name="Rock S.M."/>
            <person name="Belter E."/>
            <person name="Du F."/>
            <person name="Kim K."/>
            <person name="Abbott R.M."/>
            <person name="Cotton M."/>
            <person name="Levy A."/>
            <person name="Marchetto P."/>
            <person name="Ochoa K."/>
            <person name="Jackson S.M."/>
            <person name="Gillam B."/>
            <person name="Chen W."/>
            <person name="Yan L."/>
            <person name="Higginbotham J."/>
            <person name="Cardenas M."/>
            <person name="Waligorski J."/>
            <person name="Applebaum E."/>
            <person name="Phelps L."/>
            <person name="Falcone J."/>
            <person name="Kanchi K."/>
            <person name="Thane T."/>
            <person name="Scimone A."/>
            <person name="Thane N."/>
            <person name="Henke J."/>
            <person name="Wang T."/>
            <person name="Ruppert J."/>
            <person name="Shah N."/>
            <person name="Rotter K."/>
            <person name="Hodges J."/>
            <person name="Ingenthron E."/>
            <person name="Cordes M."/>
            <person name="Kohlberg S."/>
            <person name="Sgro J."/>
            <person name="Delgado B."/>
            <person name="Mead K."/>
            <person name="Chinwalla A."/>
            <person name="Leonard S."/>
            <person name="Crouse K."/>
            <person name="Collura K."/>
            <person name="Kudrna D."/>
            <person name="Currie J."/>
            <person name="He R."/>
            <person name="Angelova A."/>
            <person name="Rajasekar S."/>
            <person name="Mueller T."/>
            <person name="Lomeli R."/>
            <person name="Scara G."/>
            <person name="Ko A."/>
            <person name="Delaney K."/>
            <person name="Wissotski M."/>
            <person name="Lopez G."/>
            <person name="Campos D."/>
            <person name="Braidotti M."/>
            <person name="Ashley E."/>
            <person name="Golser W."/>
            <person name="Kim H."/>
            <person name="Lee S."/>
            <person name="Lin J."/>
            <person name="Dujmic Z."/>
            <person name="Kim W."/>
            <person name="Talag J."/>
            <person name="Zuccolo A."/>
            <person name="Fan C."/>
            <person name="Sebastian A."/>
            <person name="Kramer M."/>
            <person name="Spiegel L."/>
            <person name="Nascimento L."/>
            <person name="Zutavern T."/>
            <person name="Miller B."/>
            <person name="Ambroise C."/>
            <person name="Muller S."/>
            <person name="Spooner W."/>
            <person name="Narechania A."/>
            <person name="Ren L."/>
            <person name="Wei S."/>
            <person name="Kumari S."/>
            <person name="Faga B."/>
            <person name="Levy M.J."/>
            <person name="McMahan L."/>
            <person name="Van Buren P."/>
            <person name="Vaughn M.W."/>
            <person name="Ying K."/>
            <person name="Yeh C.-T."/>
            <person name="Emrich S.J."/>
            <person name="Jia Y."/>
            <person name="Kalyanaraman A."/>
            <person name="Hsia A.-P."/>
            <person name="Barbazuk W.B."/>
            <person name="Baucom R.S."/>
            <person name="Brutnell T.P."/>
            <person name="Carpita N.C."/>
            <person name="Chaparro C."/>
            <person name="Chia J.-M."/>
            <person name="Deragon J.-M."/>
            <person name="Estill J.C."/>
            <person name="Fu Y."/>
            <person name="Jeddeloh J.A."/>
            <person name="Han Y."/>
            <person name="Lee H."/>
            <person name="Li P."/>
            <person name="Lisch D.R."/>
            <person name="Liu S."/>
            <person name="Liu Z."/>
            <person name="Nagel D.H."/>
            <person name="McCann M.C."/>
            <person name="SanMiguel P."/>
            <person name="Myers A.M."/>
            <person name="Nettleton D."/>
            <person name="Nguyen J."/>
            <person name="Penning B.W."/>
            <person name="Ponnala L."/>
            <person name="Schneider K.L."/>
            <person name="Schwartz D.C."/>
            <person name="Sharma A."/>
            <person name="Soderlund C."/>
            <person name="Springer N.M."/>
            <person name="Sun Q."/>
            <person name="Wang H."/>
            <person name="Waterman M."/>
            <person name="Westerman R."/>
            <person name="Wolfgruber T.K."/>
            <person name="Yang L."/>
            <person name="Yu Y."/>
            <person name="Zhang L."/>
            <person name="Zhou S."/>
            <person name="Zhu Q."/>
            <person name="Bennetzen J.L."/>
            <person name="Dawe R.K."/>
            <person name="Jiang J."/>
            <person name="Jiang N."/>
            <person name="Presting G.G."/>
            <person name="Wessler S.R."/>
            <person name="Aluru S."/>
            <person name="Martienssen R.A."/>
            <person name="Clifton S.W."/>
            <person name="McCombie W.R."/>
            <person name="Wing R.A."/>
            <person name="Wilson R.K."/>
        </authorList>
    </citation>
    <scope>NUCLEOTIDE SEQUENCE [LARGE SCALE GENOMIC DNA]</scope>
    <source>
        <strain evidence="3">cv. B73</strain>
    </source>
</reference>
<sequence length="435" mass="48042">MTYSCIRKTTDRAHALAFSLRPQTTLPQTTTTLQPLTHTTSGSVSRPQQKAASVTHHSSGVLRNRRLHEPSPVPVALPDGAHGLERYPLGLRQERHDEGGHDGYPGRVVDEGGVLERAQHGEERLREQERGAQVDGHADALPRRPDLHGEYLARDHPGQRAPRPAERRREDARQRQHREGVGPGHRGPAVGPDLGPHDPRDRDLADDHDEAAGEEQRPPAVPVDRDDGQERGGEVDGAEDDGAHERGVAAEPGRLEQHGREEGDDDDPRELLEQRDRHGHGQVVPVLPPEDPAERALLVRARGLHGAGHVLQLRVHVRLGAPDAPQRGAGLLRAPAHEEAAGRVRDEQRPREDDGGGRRGQAQREAPPPRRDARGAVVHQVRRQVADAEEELEPRREGAPPLGRRRLRQEGVSVLVLINKEKQSDRMEVPTRPGW</sequence>
<proteinExistence type="predicted"/>
<accession>A0A804RJD5</accession>
<name>A0A804RJD5_MAIZE</name>
<feature type="compositionally biased region" description="Basic and acidic residues" evidence="1">
    <location>
        <begin position="120"/>
        <end position="180"/>
    </location>
</feature>
<organism evidence="2 3">
    <name type="scientific">Zea mays</name>
    <name type="common">Maize</name>
    <dbReference type="NCBI Taxonomy" id="4577"/>
    <lineage>
        <taxon>Eukaryota</taxon>
        <taxon>Viridiplantae</taxon>
        <taxon>Streptophyta</taxon>
        <taxon>Embryophyta</taxon>
        <taxon>Tracheophyta</taxon>
        <taxon>Spermatophyta</taxon>
        <taxon>Magnoliopsida</taxon>
        <taxon>Liliopsida</taxon>
        <taxon>Poales</taxon>
        <taxon>Poaceae</taxon>
        <taxon>PACMAD clade</taxon>
        <taxon>Panicoideae</taxon>
        <taxon>Andropogonodae</taxon>
        <taxon>Andropogoneae</taxon>
        <taxon>Tripsacinae</taxon>
        <taxon>Zea</taxon>
    </lineage>
</organism>
<feature type="region of interest" description="Disordered" evidence="1">
    <location>
        <begin position="26"/>
        <end position="81"/>
    </location>
</feature>
<dbReference type="AlphaFoldDB" id="A0A804RJD5"/>
<feature type="region of interest" description="Disordered" evidence="1">
    <location>
        <begin position="326"/>
        <end position="411"/>
    </location>
</feature>
<feature type="region of interest" description="Disordered" evidence="1">
    <location>
        <begin position="120"/>
        <end position="291"/>
    </location>
</feature>
<dbReference type="FunCoup" id="A0A804RJD5">
    <property type="interactions" value="32"/>
</dbReference>
<evidence type="ECO:0000313" key="2">
    <source>
        <dbReference type="EnsemblPlants" id="Zm00001eb423900_P001"/>
    </source>
</evidence>
<dbReference type="Proteomes" id="UP000007305">
    <property type="component" value="Chromosome 10"/>
</dbReference>
<feature type="compositionally biased region" description="Basic and acidic residues" evidence="1">
    <location>
        <begin position="195"/>
        <end position="234"/>
    </location>
</feature>